<evidence type="ECO:0000256" key="6">
    <source>
        <dbReference type="ARBA" id="ARBA00022989"/>
    </source>
</evidence>
<organism evidence="10">
    <name type="scientific">Culex tarsalis</name>
    <name type="common">Encephalitis mosquito</name>
    <dbReference type="NCBI Taxonomy" id="7177"/>
    <lineage>
        <taxon>Eukaryota</taxon>
        <taxon>Metazoa</taxon>
        <taxon>Ecdysozoa</taxon>
        <taxon>Arthropoda</taxon>
        <taxon>Hexapoda</taxon>
        <taxon>Insecta</taxon>
        <taxon>Pterygota</taxon>
        <taxon>Neoptera</taxon>
        <taxon>Endopterygota</taxon>
        <taxon>Diptera</taxon>
        <taxon>Nematocera</taxon>
        <taxon>Culicoidea</taxon>
        <taxon>Culicidae</taxon>
        <taxon>Culicinae</taxon>
        <taxon>Culicini</taxon>
        <taxon>Culex</taxon>
        <taxon>Culex</taxon>
    </lineage>
</organism>
<evidence type="ECO:0000256" key="8">
    <source>
        <dbReference type="ARBA" id="ARBA00023136"/>
    </source>
</evidence>
<reference evidence="10" key="1">
    <citation type="submission" date="2017-01" db="EMBL/GenBank/DDBJ databases">
        <title>A deep insight into the sialotranscriptome of adult male and female Cluex tarsalis mosquitoes.</title>
        <authorList>
            <person name="Ribeiro J.M."/>
            <person name="Moreira F."/>
            <person name="Bernard K.A."/>
            <person name="Calvo E."/>
        </authorList>
    </citation>
    <scope>NUCLEOTIDE SEQUENCE</scope>
    <source>
        <strain evidence="10">Kern County</strain>
        <tissue evidence="10">Salivary glands</tissue>
    </source>
</reference>
<comment type="similarity">
    <text evidence="3">Belongs to the cytochrome c oxidase VIII family.</text>
</comment>
<protein>
    <submittedName>
        <fullName evidence="10">Protein with signal anchor</fullName>
    </submittedName>
</protein>
<keyword evidence="4 9" id="KW-0812">Transmembrane</keyword>
<feature type="transmembrane region" description="Helical" evidence="9">
    <location>
        <begin position="38"/>
        <end position="56"/>
    </location>
</feature>
<evidence type="ECO:0000256" key="1">
    <source>
        <dbReference type="ARBA" id="ARBA00004434"/>
    </source>
</evidence>
<dbReference type="GO" id="GO:0045277">
    <property type="term" value="C:respiratory chain complex IV"/>
    <property type="evidence" value="ECO:0007669"/>
    <property type="project" value="InterPro"/>
</dbReference>
<comment type="pathway">
    <text evidence="2">Energy metabolism; oxidative phosphorylation.</text>
</comment>
<dbReference type="Gene3D" id="4.10.81.10">
    <property type="entry name" value="Cytochrome c oxidase, subunit 8"/>
    <property type="match status" value="1"/>
</dbReference>
<comment type="subcellular location">
    <subcellularLocation>
        <location evidence="1">Mitochondrion inner membrane</location>
        <topology evidence="1">Single-pass membrane protein</topology>
    </subcellularLocation>
</comment>
<dbReference type="PANTHER" id="PTHR16717">
    <property type="entry name" value="CYTOCHROME C OXIDASE POLYPEPTIDE VIII"/>
    <property type="match status" value="1"/>
</dbReference>
<accession>A0A1Q3FMB2</accession>
<evidence type="ECO:0000256" key="5">
    <source>
        <dbReference type="ARBA" id="ARBA00022792"/>
    </source>
</evidence>
<evidence type="ECO:0000256" key="7">
    <source>
        <dbReference type="ARBA" id="ARBA00023128"/>
    </source>
</evidence>
<evidence type="ECO:0000256" key="2">
    <source>
        <dbReference type="ARBA" id="ARBA00004673"/>
    </source>
</evidence>
<evidence type="ECO:0000313" key="10">
    <source>
        <dbReference type="EMBL" id="JAV28749.1"/>
    </source>
</evidence>
<dbReference type="InterPro" id="IPR003205">
    <property type="entry name" value="Cyt_c_oxidase_su8"/>
</dbReference>
<evidence type="ECO:0000256" key="9">
    <source>
        <dbReference type="SAM" id="Phobius"/>
    </source>
</evidence>
<name>A0A1Q3FMB2_CULTA</name>
<evidence type="ECO:0000256" key="4">
    <source>
        <dbReference type="ARBA" id="ARBA00022692"/>
    </source>
</evidence>
<sequence>MNAPRLANIARTALVPRRGFGSTTPGLPQVRVSLGEKLVHGVVIFCGVLAYPVWVVSHMKEYKGQA</sequence>
<dbReference type="InterPro" id="IPR036548">
    <property type="entry name" value="Cyt_c_oxidase_su8_sf"/>
</dbReference>
<keyword evidence="7" id="KW-0496">Mitochondrion</keyword>
<dbReference type="GO" id="GO:0006123">
    <property type="term" value="P:mitochondrial electron transport, cytochrome c to oxygen"/>
    <property type="evidence" value="ECO:0007669"/>
    <property type="project" value="InterPro"/>
</dbReference>
<evidence type="ECO:0000256" key="3">
    <source>
        <dbReference type="ARBA" id="ARBA00010117"/>
    </source>
</evidence>
<dbReference type="Pfam" id="PF02285">
    <property type="entry name" value="COX8"/>
    <property type="match status" value="1"/>
</dbReference>
<dbReference type="PANTHER" id="PTHR16717:SF5">
    <property type="entry name" value="CYTOCHROME C OXIDASE SUBUNIT 8, ISOFORM A"/>
    <property type="match status" value="1"/>
</dbReference>
<keyword evidence="6 9" id="KW-1133">Transmembrane helix</keyword>
<proteinExistence type="inferred from homology"/>
<dbReference type="UniPathway" id="UPA00705"/>
<dbReference type="EMBL" id="GFDL01006296">
    <property type="protein sequence ID" value="JAV28749.1"/>
    <property type="molecule type" value="Transcribed_RNA"/>
</dbReference>
<keyword evidence="8 9" id="KW-0472">Membrane</keyword>
<dbReference type="AlphaFoldDB" id="A0A1Q3FMB2"/>
<keyword evidence="5" id="KW-0999">Mitochondrion inner membrane</keyword>
<dbReference type="GO" id="GO:0005743">
    <property type="term" value="C:mitochondrial inner membrane"/>
    <property type="evidence" value="ECO:0007669"/>
    <property type="project" value="UniProtKB-SubCell"/>
</dbReference>